<proteinExistence type="predicted"/>
<dbReference type="EMBL" id="BSPL01000013">
    <property type="protein sequence ID" value="GLS69938.1"/>
    <property type="molecule type" value="Genomic_DNA"/>
</dbReference>
<accession>A0AA37TFI5</accession>
<gene>
    <name evidence="1" type="ORF">GCM10007890_19510</name>
</gene>
<sequence>MRMEDFRVGDRVRSADWRLKSDRACTVTVVRDGDILSLRPDGQTRDVPVPINRGIRFARTDEPVPCIAPDAMDRWHVSNAAADCPAPEESVASFVTRVDENGHSFRMVSLSRDTMADARSAEPLDQDELMAFTSQVMRWQARYAGRATDLAFHHWVAWDVHHRPYGVSPQAYFAEEKAHQDRVSARIERHCESAARRTPRRLAKS</sequence>
<evidence type="ECO:0000313" key="1">
    <source>
        <dbReference type="EMBL" id="GLS69938.1"/>
    </source>
</evidence>
<name>A0AA37TFI5_9HYPH</name>
<dbReference type="RefSeq" id="WP_238197248.1">
    <property type="nucleotide sequence ID" value="NZ_BPQZ01000017.1"/>
</dbReference>
<protein>
    <submittedName>
        <fullName evidence="1">Uncharacterized protein</fullName>
    </submittedName>
</protein>
<dbReference type="Proteomes" id="UP001157440">
    <property type="component" value="Unassembled WGS sequence"/>
</dbReference>
<reference evidence="2" key="1">
    <citation type="journal article" date="2019" name="Int. J. Syst. Evol. Microbiol.">
        <title>The Global Catalogue of Microorganisms (GCM) 10K type strain sequencing project: providing services to taxonomists for standard genome sequencing and annotation.</title>
        <authorList>
            <consortium name="The Broad Institute Genomics Platform"/>
            <consortium name="The Broad Institute Genome Sequencing Center for Infectious Disease"/>
            <person name="Wu L."/>
            <person name="Ma J."/>
        </authorList>
    </citation>
    <scope>NUCLEOTIDE SEQUENCE [LARGE SCALE GENOMIC DNA]</scope>
    <source>
        <strain evidence="2">NBRC 103632</strain>
    </source>
</reference>
<comment type="caution">
    <text evidence="1">The sequence shown here is derived from an EMBL/GenBank/DDBJ whole genome shotgun (WGS) entry which is preliminary data.</text>
</comment>
<dbReference type="AlphaFoldDB" id="A0AA37TFI5"/>
<keyword evidence="2" id="KW-1185">Reference proteome</keyword>
<organism evidence="1 2">
    <name type="scientific">Methylobacterium tardum</name>
    <dbReference type="NCBI Taxonomy" id="374432"/>
    <lineage>
        <taxon>Bacteria</taxon>
        <taxon>Pseudomonadati</taxon>
        <taxon>Pseudomonadota</taxon>
        <taxon>Alphaproteobacteria</taxon>
        <taxon>Hyphomicrobiales</taxon>
        <taxon>Methylobacteriaceae</taxon>
        <taxon>Methylobacterium</taxon>
    </lineage>
</organism>
<evidence type="ECO:0000313" key="2">
    <source>
        <dbReference type="Proteomes" id="UP001157440"/>
    </source>
</evidence>